<comment type="caution">
    <text evidence="3">The sequence shown here is derived from an EMBL/GenBank/DDBJ whole genome shotgun (WGS) entry which is preliminary data.</text>
</comment>
<evidence type="ECO:0000256" key="2">
    <source>
        <dbReference type="SAM" id="SignalP"/>
    </source>
</evidence>
<evidence type="ECO:0000313" key="3">
    <source>
        <dbReference type="EMBL" id="RFU41341.1"/>
    </source>
</evidence>
<dbReference type="EMBL" id="QURH01000217">
    <property type="protein sequence ID" value="RFU41341.1"/>
    <property type="molecule type" value="Genomic_DNA"/>
</dbReference>
<feature type="compositionally biased region" description="Basic and acidic residues" evidence="1">
    <location>
        <begin position="79"/>
        <end position="91"/>
    </location>
</feature>
<proteinExistence type="predicted"/>
<accession>A0A372JMU0</accession>
<organism evidence="3 4">
    <name type="scientific">Actinomadura logoneensis</name>
    <dbReference type="NCBI Taxonomy" id="2293572"/>
    <lineage>
        <taxon>Bacteria</taxon>
        <taxon>Bacillati</taxon>
        <taxon>Actinomycetota</taxon>
        <taxon>Actinomycetes</taxon>
        <taxon>Streptosporangiales</taxon>
        <taxon>Thermomonosporaceae</taxon>
        <taxon>Actinomadura</taxon>
    </lineage>
</organism>
<dbReference type="RefSeq" id="WP_117357616.1">
    <property type="nucleotide sequence ID" value="NZ_QURH01000217.1"/>
</dbReference>
<dbReference type="OrthoDB" id="4242284at2"/>
<name>A0A372JMU0_9ACTN</name>
<feature type="chain" id="PRO_5016572082" description="Prealbumin-like fold domain-containing protein" evidence="2">
    <location>
        <begin position="31"/>
        <end position="200"/>
    </location>
</feature>
<keyword evidence="4" id="KW-1185">Reference proteome</keyword>
<feature type="signal peptide" evidence="2">
    <location>
        <begin position="1"/>
        <end position="30"/>
    </location>
</feature>
<keyword evidence="2" id="KW-0732">Signal</keyword>
<dbReference type="AlphaFoldDB" id="A0A372JMU0"/>
<gene>
    <name evidence="3" type="ORF">DZF91_12345</name>
</gene>
<reference evidence="3 4" key="1">
    <citation type="submission" date="2018-08" db="EMBL/GenBank/DDBJ databases">
        <title>Actinomadura jelena sp. nov., a novel Actinomycete isolated from soil in Chad.</title>
        <authorList>
            <person name="Shi L."/>
        </authorList>
    </citation>
    <scope>NUCLEOTIDE SEQUENCE [LARGE SCALE GENOMIC DNA]</scope>
    <source>
        <strain evidence="3 4">NEAU-G17</strain>
    </source>
</reference>
<protein>
    <recommendedName>
        <fullName evidence="5">Prealbumin-like fold domain-containing protein</fullName>
    </recommendedName>
</protein>
<evidence type="ECO:0000313" key="4">
    <source>
        <dbReference type="Proteomes" id="UP000261811"/>
    </source>
</evidence>
<dbReference type="Proteomes" id="UP000261811">
    <property type="component" value="Unassembled WGS sequence"/>
</dbReference>
<sequence>MKRITRLAVGLLTGPVVTLALVAPSSVASADTGSGTAITFEPDGHSPKAGRETIHCVLTVSKPRFPRPAKSVGTSGTDAKGRTDSKSRTDAKTATAGMVKAEGRVKCDQPVAGISVRAGLYKDGLRYKQSDVKALTHTSDIVQRTSHRCVPASTYTSAAITEIKAPSGYTPRQAGGTAVSKPVRITACARSDADPAPTRH</sequence>
<evidence type="ECO:0000256" key="1">
    <source>
        <dbReference type="SAM" id="MobiDB-lite"/>
    </source>
</evidence>
<feature type="region of interest" description="Disordered" evidence="1">
    <location>
        <begin position="65"/>
        <end position="95"/>
    </location>
</feature>
<evidence type="ECO:0008006" key="5">
    <source>
        <dbReference type="Google" id="ProtNLM"/>
    </source>
</evidence>